<comment type="caution">
    <text evidence="3">The sequence shown here is derived from an EMBL/GenBank/DDBJ whole genome shotgun (WGS) entry which is preliminary data.</text>
</comment>
<proteinExistence type="predicted"/>
<accession>A0A4U3L0N2</accession>
<evidence type="ECO:0000313" key="4">
    <source>
        <dbReference type="Proteomes" id="UP000305848"/>
    </source>
</evidence>
<evidence type="ECO:0000313" key="3">
    <source>
        <dbReference type="EMBL" id="TKK67714.1"/>
    </source>
</evidence>
<dbReference type="Pfam" id="PF00561">
    <property type="entry name" value="Abhydrolase_1"/>
    <property type="match status" value="1"/>
</dbReference>
<dbReference type="Gene3D" id="3.40.50.1820">
    <property type="entry name" value="alpha/beta hydrolase"/>
    <property type="match status" value="1"/>
</dbReference>
<dbReference type="Proteomes" id="UP000305848">
    <property type="component" value="Unassembled WGS sequence"/>
</dbReference>
<dbReference type="InterPro" id="IPR000073">
    <property type="entry name" value="AB_hydrolase_1"/>
</dbReference>
<dbReference type="OrthoDB" id="9799612at2"/>
<name>A0A4U3L0N2_9BACT</name>
<keyword evidence="1" id="KW-1133">Transmembrane helix</keyword>
<reference evidence="3 4" key="1">
    <citation type="submission" date="2019-05" db="EMBL/GenBank/DDBJ databases">
        <title>Panacibacter sp. strain 17mud1-8 Genome sequencing and assembly.</title>
        <authorList>
            <person name="Chhetri G."/>
        </authorList>
    </citation>
    <scope>NUCLEOTIDE SEQUENCE [LARGE SCALE GENOMIC DNA]</scope>
    <source>
        <strain evidence="3 4">17mud1-8</strain>
    </source>
</reference>
<keyword evidence="1" id="KW-0812">Transmembrane</keyword>
<feature type="transmembrane region" description="Helical" evidence="1">
    <location>
        <begin position="273"/>
        <end position="295"/>
    </location>
</feature>
<organism evidence="3 4">
    <name type="scientific">Ilyomonas limi</name>
    <dbReference type="NCBI Taxonomy" id="2575867"/>
    <lineage>
        <taxon>Bacteria</taxon>
        <taxon>Pseudomonadati</taxon>
        <taxon>Bacteroidota</taxon>
        <taxon>Chitinophagia</taxon>
        <taxon>Chitinophagales</taxon>
        <taxon>Chitinophagaceae</taxon>
        <taxon>Ilyomonas</taxon>
    </lineage>
</organism>
<dbReference type="InterPro" id="IPR050266">
    <property type="entry name" value="AB_hydrolase_sf"/>
</dbReference>
<dbReference type="EMBL" id="SZQL01000010">
    <property type="protein sequence ID" value="TKK67714.1"/>
    <property type="molecule type" value="Genomic_DNA"/>
</dbReference>
<dbReference type="InterPro" id="IPR029058">
    <property type="entry name" value="AB_hydrolase_fold"/>
</dbReference>
<sequence length="418" mass="47664">MEKFSCSTIAKPVVIINCLIGSTSVFFHGIVFRIHLSFKLIRMPLLFLAFFIADLLSLAYPFIAYYLYREWDKYQDTVNDDYAQRCLYGAIVLLLFIVLGKFLIKVLLSKNRKGEDEPHMFDTNKQETVRRPDGSTINVEYYGREDGQSIIFVHGLNANIKNWYYQRKYFEKDYRLIMMDLPGMGKSTRPANKDLSLTKLAADLQAVIEHTGAKNPILWGHSMGGMTVLTLLAKNRDVGFPAIKGVILEHTTYTNPVRTILFRGLMTAIQKPVLTPLCYLIIFLSPVIWICRWMSYLNGNAHIMTRWLTFAGTQTAKQLDFSTLLSTLTPPAVMARGCLGMFRYDVTDKLSDIRVPTLIIGANKDRLTRPDASTYMQEHIPNAELVMLSPGNHQALLERHKEVNEAATRFIQKLSKGE</sequence>
<feature type="transmembrane region" description="Helical" evidence="1">
    <location>
        <begin position="12"/>
        <end position="32"/>
    </location>
</feature>
<dbReference type="PANTHER" id="PTHR43798">
    <property type="entry name" value="MONOACYLGLYCEROL LIPASE"/>
    <property type="match status" value="1"/>
</dbReference>
<protein>
    <submittedName>
        <fullName evidence="3">Alpha/beta hydrolase</fullName>
    </submittedName>
</protein>
<keyword evidence="4" id="KW-1185">Reference proteome</keyword>
<dbReference type="SUPFAM" id="SSF53474">
    <property type="entry name" value="alpha/beta-Hydrolases"/>
    <property type="match status" value="1"/>
</dbReference>
<dbReference type="GO" id="GO:0016787">
    <property type="term" value="F:hydrolase activity"/>
    <property type="evidence" value="ECO:0007669"/>
    <property type="project" value="UniProtKB-KW"/>
</dbReference>
<dbReference type="AlphaFoldDB" id="A0A4U3L0N2"/>
<evidence type="ECO:0000256" key="1">
    <source>
        <dbReference type="SAM" id="Phobius"/>
    </source>
</evidence>
<feature type="transmembrane region" description="Helical" evidence="1">
    <location>
        <begin position="87"/>
        <end position="104"/>
    </location>
</feature>
<feature type="transmembrane region" description="Helical" evidence="1">
    <location>
        <begin position="44"/>
        <end position="67"/>
    </location>
</feature>
<gene>
    <name evidence="3" type="ORF">FC093_13260</name>
</gene>
<keyword evidence="3" id="KW-0378">Hydrolase</keyword>
<evidence type="ECO:0000259" key="2">
    <source>
        <dbReference type="Pfam" id="PF00561"/>
    </source>
</evidence>
<feature type="domain" description="AB hydrolase-1" evidence="2">
    <location>
        <begin position="150"/>
        <end position="248"/>
    </location>
</feature>
<keyword evidence="1" id="KW-0472">Membrane</keyword>